<reference evidence="2 3" key="1">
    <citation type="submission" date="2016-03" db="EMBL/GenBank/DDBJ databases">
        <authorList>
            <person name="Ploux O."/>
        </authorList>
    </citation>
    <scope>NUCLEOTIDE SEQUENCE [LARGE SCALE GENOMIC DNA]</scope>
    <source>
        <strain evidence="2 3">UAMH 11012</strain>
    </source>
</reference>
<sequence length="296" mass="33670">MWRPMNGVLQLREAEDPSKSFTISLKVADSDKAVDDAVERLGSCIREEIKSMGGDTLSYISRIQLMRKSMIDYEMSHPYNRFIRQLKESLQSDELGFCKVDDNMLDGANVADEDRGITIHESANHVLDLLALPPTPFEALWYPARSSHWQCYKCMAMDSDDCKCDGELDLTPENLAQFSKAWKDSLPNYINEFQATLDLQHLDLALLDPISTLNQKIQEDCSSEGKSCVSIVDTSLKMYDAFLREHKLPRLPGIWLGTRTLFWRRLWVNDTDDEPRMQHKSASDVVVISSSTLGVP</sequence>
<evidence type="ECO:0000313" key="3">
    <source>
        <dbReference type="Proteomes" id="UP000184330"/>
    </source>
</evidence>
<dbReference type="InterPro" id="IPR036494">
    <property type="entry name" value="Ku_C_sf"/>
</dbReference>
<dbReference type="Pfam" id="PF08785">
    <property type="entry name" value="Ku_PK_bind"/>
    <property type="match status" value="1"/>
</dbReference>
<dbReference type="AlphaFoldDB" id="A0A1L7X769"/>
<feature type="domain" description="Ku C-terminal" evidence="1">
    <location>
        <begin position="16"/>
        <end position="98"/>
    </location>
</feature>
<keyword evidence="3" id="KW-1185">Reference proteome</keyword>
<evidence type="ECO:0000259" key="1">
    <source>
        <dbReference type="Pfam" id="PF08785"/>
    </source>
</evidence>
<protein>
    <recommendedName>
        <fullName evidence="1">Ku C-terminal domain-containing protein</fullName>
    </recommendedName>
</protein>
<name>A0A1L7X769_9HELO</name>
<gene>
    <name evidence="2" type="ORF">PAC_10757</name>
</gene>
<dbReference type="Gene3D" id="1.25.40.240">
    <property type="entry name" value="Ku, C-terminal domain"/>
    <property type="match status" value="1"/>
</dbReference>
<dbReference type="Proteomes" id="UP000184330">
    <property type="component" value="Unassembled WGS sequence"/>
</dbReference>
<dbReference type="SUPFAM" id="SSF101420">
    <property type="entry name" value="C-terminal domain of Ku80"/>
    <property type="match status" value="1"/>
</dbReference>
<evidence type="ECO:0000313" key="2">
    <source>
        <dbReference type="EMBL" id="CZR60861.1"/>
    </source>
</evidence>
<dbReference type="InterPro" id="IPR014893">
    <property type="entry name" value="Ku_PK_bind"/>
</dbReference>
<proteinExistence type="predicted"/>
<organism evidence="2 3">
    <name type="scientific">Phialocephala subalpina</name>
    <dbReference type="NCBI Taxonomy" id="576137"/>
    <lineage>
        <taxon>Eukaryota</taxon>
        <taxon>Fungi</taxon>
        <taxon>Dikarya</taxon>
        <taxon>Ascomycota</taxon>
        <taxon>Pezizomycotina</taxon>
        <taxon>Leotiomycetes</taxon>
        <taxon>Helotiales</taxon>
        <taxon>Mollisiaceae</taxon>
        <taxon>Phialocephala</taxon>
        <taxon>Phialocephala fortinii species complex</taxon>
    </lineage>
</organism>
<accession>A0A1L7X769</accession>
<dbReference type="EMBL" id="FJOG01000017">
    <property type="protein sequence ID" value="CZR60861.1"/>
    <property type="molecule type" value="Genomic_DNA"/>
</dbReference>